<dbReference type="PROSITE" id="PS50110">
    <property type="entry name" value="RESPONSE_REGULATORY"/>
    <property type="match status" value="1"/>
</dbReference>
<dbReference type="SMART" id="SM00421">
    <property type="entry name" value="HTH_LUXR"/>
    <property type="match status" value="1"/>
</dbReference>
<dbReference type="CDD" id="cd17535">
    <property type="entry name" value="REC_NarL-like"/>
    <property type="match status" value="1"/>
</dbReference>
<feature type="modified residue" description="4-aspartylphosphate" evidence="3">
    <location>
        <position position="40"/>
    </location>
</feature>
<feature type="domain" description="Response regulatory" evidence="5">
    <location>
        <begin position="1"/>
        <end position="107"/>
    </location>
</feature>
<evidence type="ECO:0000256" key="2">
    <source>
        <dbReference type="ARBA" id="ARBA00023125"/>
    </source>
</evidence>
<dbReference type="SUPFAM" id="SSF46894">
    <property type="entry name" value="C-terminal effector domain of the bipartite response regulators"/>
    <property type="match status" value="1"/>
</dbReference>
<evidence type="ECO:0000256" key="3">
    <source>
        <dbReference type="PROSITE-ProRule" id="PRU00169"/>
    </source>
</evidence>
<dbReference type="EMBL" id="CP013388">
    <property type="protein sequence ID" value="AOJ05971.1"/>
    <property type="molecule type" value="Genomic_DNA"/>
</dbReference>
<dbReference type="InterPro" id="IPR016032">
    <property type="entry name" value="Sig_transdc_resp-reg_C-effctor"/>
</dbReference>
<evidence type="ECO:0000259" key="4">
    <source>
        <dbReference type="PROSITE" id="PS50043"/>
    </source>
</evidence>
<organism evidence="6 7">
    <name type="scientific">Burkholderia mayonis</name>
    <dbReference type="NCBI Taxonomy" id="1385591"/>
    <lineage>
        <taxon>Bacteria</taxon>
        <taxon>Pseudomonadati</taxon>
        <taxon>Pseudomonadota</taxon>
        <taxon>Betaproteobacteria</taxon>
        <taxon>Burkholderiales</taxon>
        <taxon>Burkholderiaceae</taxon>
        <taxon>Burkholderia</taxon>
        <taxon>pseudomallei group</taxon>
    </lineage>
</organism>
<dbReference type="PRINTS" id="PR00038">
    <property type="entry name" value="HTHLUXR"/>
</dbReference>
<dbReference type="SUPFAM" id="SSF52172">
    <property type="entry name" value="CheY-like"/>
    <property type="match status" value="1"/>
</dbReference>
<gene>
    <name evidence="6" type="ORF">WS71_00505</name>
</gene>
<proteinExistence type="predicted"/>
<dbReference type="PANTHER" id="PTHR43214:SF17">
    <property type="entry name" value="TRANSCRIPTIONAL REGULATORY PROTEIN RCSB"/>
    <property type="match status" value="1"/>
</dbReference>
<name>A0A1B4FQM0_9BURK</name>
<dbReference type="Gene3D" id="3.40.50.2300">
    <property type="match status" value="1"/>
</dbReference>
<dbReference type="InterPro" id="IPR039420">
    <property type="entry name" value="WalR-like"/>
</dbReference>
<protein>
    <submittedName>
        <fullName evidence="6">LuxR family transcriptional regulator</fullName>
    </submittedName>
</protein>
<feature type="domain" description="HTH luxR-type" evidence="4">
    <location>
        <begin position="138"/>
        <end position="203"/>
    </location>
</feature>
<dbReference type="Pfam" id="PF00072">
    <property type="entry name" value="Response_reg"/>
    <property type="match status" value="1"/>
</dbReference>
<evidence type="ECO:0000259" key="5">
    <source>
        <dbReference type="PROSITE" id="PS50110"/>
    </source>
</evidence>
<dbReference type="AlphaFoldDB" id="A0A1B4FQM0"/>
<keyword evidence="1 3" id="KW-0597">Phosphoprotein</keyword>
<keyword evidence="2" id="KW-0238">DNA-binding</keyword>
<dbReference type="InterPro" id="IPR000792">
    <property type="entry name" value="Tscrpt_reg_LuxR_C"/>
</dbReference>
<dbReference type="Proteomes" id="UP000067711">
    <property type="component" value="Chromosome 2"/>
</dbReference>
<evidence type="ECO:0000313" key="6">
    <source>
        <dbReference type="EMBL" id="AOJ05971.1"/>
    </source>
</evidence>
<accession>A0A1B4FQM0</accession>
<reference evidence="6 7" key="1">
    <citation type="submission" date="2015-12" db="EMBL/GenBank/DDBJ databases">
        <title>Diversity of Burkholderia near neighbor genomes.</title>
        <authorList>
            <person name="Sahl J."/>
            <person name="Wagner D."/>
            <person name="Keim P."/>
        </authorList>
    </citation>
    <scope>NUCLEOTIDE SEQUENCE [LARGE SCALE GENOMIC DNA]</scope>
    <source>
        <strain evidence="6 7">BDU8</strain>
    </source>
</reference>
<dbReference type="GO" id="GO:0000160">
    <property type="term" value="P:phosphorelay signal transduction system"/>
    <property type="evidence" value="ECO:0007669"/>
    <property type="project" value="InterPro"/>
</dbReference>
<dbReference type="CDD" id="cd06170">
    <property type="entry name" value="LuxR_C_like"/>
    <property type="match status" value="1"/>
</dbReference>
<dbReference type="GO" id="GO:0003677">
    <property type="term" value="F:DNA binding"/>
    <property type="evidence" value="ECO:0007669"/>
    <property type="project" value="UniProtKB-KW"/>
</dbReference>
<dbReference type="PANTHER" id="PTHR43214">
    <property type="entry name" value="TWO-COMPONENT RESPONSE REGULATOR"/>
    <property type="match status" value="1"/>
</dbReference>
<dbReference type="PROSITE" id="PS50043">
    <property type="entry name" value="HTH_LUXR_2"/>
    <property type="match status" value="1"/>
</dbReference>
<dbReference type="InterPro" id="IPR001789">
    <property type="entry name" value="Sig_transdc_resp-reg_receiver"/>
</dbReference>
<evidence type="ECO:0000313" key="7">
    <source>
        <dbReference type="Proteomes" id="UP000067711"/>
    </source>
</evidence>
<evidence type="ECO:0000256" key="1">
    <source>
        <dbReference type="ARBA" id="ARBA00022553"/>
    </source>
</evidence>
<dbReference type="Pfam" id="PF00196">
    <property type="entry name" value="GerE"/>
    <property type="match status" value="1"/>
</dbReference>
<dbReference type="GO" id="GO:0006355">
    <property type="term" value="P:regulation of DNA-templated transcription"/>
    <property type="evidence" value="ECO:0007669"/>
    <property type="project" value="InterPro"/>
</dbReference>
<sequence length="220" mass="24159">MNRESDITVLAMFDNSRELLDYLVRKSAELEHVNYVLLIDYALGPKDVDGVSLIRRLRIKFPASRLLVVSAHHQPSLVKLAIMAGANGYIGKERPLVELVSAIRRVAAGESYVHPSLSDRDDMIVSASSERGKDGGMPTNLASVLTPRELEVLRLVMEGSEVGKIAAKLNRSNKTISTQKMSAYRKLGILSDAELFKLKRDLVSLERADGALADVGRCGE</sequence>
<dbReference type="InterPro" id="IPR058245">
    <property type="entry name" value="NreC/VraR/RcsB-like_REC"/>
</dbReference>
<dbReference type="InterPro" id="IPR011006">
    <property type="entry name" value="CheY-like_superfamily"/>
</dbReference>
<dbReference type="PROSITE" id="PS00622">
    <property type="entry name" value="HTH_LUXR_1"/>
    <property type="match status" value="1"/>
</dbReference>